<accession>A0A7W3N0Y5</accession>
<evidence type="ECO:0000313" key="14">
    <source>
        <dbReference type="Proteomes" id="UP000539313"/>
    </source>
</evidence>
<dbReference type="GO" id="GO:0005886">
    <property type="term" value="C:plasma membrane"/>
    <property type="evidence" value="ECO:0007669"/>
    <property type="project" value="UniProtKB-SubCell"/>
</dbReference>
<feature type="transmembrane region" description="Helical" evidence="12">
    <location>
        <begin position="126"/>
        <end position="143"/>
    </location>
</feature>
<name>A0A7W3N0Y5_9ACTN</name>
<keyword evidence="7 12" id="KW-0479">Metal-binding</keyword>
<keyword evidence="8 12" id="KW-0249">Electron transport</keyword>
<dbReference type="PANTHER" id="PTHR30365">
    <property type="entry name" value="CYTOCHROME D UBIQUINOL OXIDASE"/>
    <property type="match status" value="1"/>
</dbReference>
<evidence type="ECO:0000256" key="10">
    <source>
        <dbReference type="ARBA" id="ARBA00023004"/>
    </source>
</evidence>
<evidence type="ECO:0000256" key="1">
    <source>
        <dbReference type="ARBA" id="ARBA00004651"/>
    </source>
</evidence>
<dbReference type="AlphaFoldDB" id="A0A7W3N0Y5"/>
<dbReference type="EC" id="1.10.3.-" evidence="13"/>
<dbReference type="GO" id="GO:0070069">
    <property type="term" value="C:cytochrome complex"/>
    <property type="evidence" value="ECO:0007669"/>
    <property type="project" value="UniProtKB-UniRule"/>
</dbReference>
<evidence type="ECO:0000256" key="5">
    <source>
        <dbReference type="ARBA" id="ARBA00022617"/>
    </source>
</evidence>
<feature type="transmembrane region" description="Helical" evidence="12">
    <location>
        <begin position="91"/>
        <end position="114"/>
    </location>
</feature>
<reference evidence="13 14" key="1">
    <citation type="submission" date="2020-08" db="EMBL/GenBank/DDBJ databases">
        <title>Sequencing the genomes of 1000 actinobacteria strains.</title>
        <authorList>
            <person name="Klenk H.-P."/>
        </authorList>
    </citation>
    <scope>NUCLEOTIDE SEQUENCE [LARGE SCALE GENOMIC DNA]</scope>
    <source>
        <strain evidence="13 14">DSM 45823</strain>
    </source>
</reference>
<organism evidence="13 14">
    <name type="scientific">Thermomonospora cellulosilytica</name>
    <dbReference type="NCBI Taxonomy" id="1411118"/>
    <lineage>
        <taxon>Bacteria</taxon>
        <taxon>Bacillati</taxon>
        <taxon>Actinomycetota</taxon>
        <taxon>Actinomycetes</taxon>
        <taxon>Streptosporangiales</taxon>
        <taxon>Thermomonosporaceae</taxon>
        <taxon>Thermomonospora</taxon>
    </lineage>
</organism>
<keyword evidence="4 12" id="KW-1003">Cell membrane</keyword>
<dbReference type="PANTHER" id="PTHR30365:SF15">
    <property type="entry name" value="CYTOCHROME BD UBIQUINOL OXIDASE SUBUNIT 1"/>
    <property type="match status" value="1"/>
</dbReference>
<evidence type="ECO:0000256" key="9">
    <source>
        <dbReference type="ARBA" id="ARBA00022989"/>
    </source>
</evidence>
<feature type="transmembrane region" description="Helical" evidence="12">
    <location>
        <begin position="16"/>
        <end position="40"/>
    </location>
</feature>
<keyword evidence="13" id="KW-0560">Oxidoreductase</keyword>
<feature type="transmembrane region" description="Helical" evidence="12">
    <location>
        <begin position="292"/>
        <end position="310"/>
    </location>
</feature>
<comment type="similarity">
    <text evidence="2 12">Belongs to the cytochrome ubiquinol oxidase subunit 1 family.</text>
</comment>
<dbReference type="Pfam" id="PF01654">
    <property type="entry name" value="Cyt_bd_oxida_I"/>
    <property type="match status" value="2"/>
</dbReference>
<evidence type="ECO:0000313" key="13">
    <source>
        <dbReference type="EMBL" id="MBA9005530.1"/>
    </source>
</evidence>
<keyword evidence="3 12" id="KW-0813">Transport</keyword>
<comment type="subcellular location">
    <subcellularLocation>
        <location evidence="1">Cell membrane</location>
        <topology evidence="1">Multi-pass membrane protein</topology>
    </subcellularLocation>
</comment>
<keyword evidence="14" id="KW-1185">Reference proteome</keyword>
<evidence type="ECO:0000256" key="7">
    <source>
        <dbReference type="ARBA" id="ARBA00022723"/>
    </source>
</evidence>
<dbReference type="GO" id="GO:0019646">
    <property type="term" value="P:aerobic electron transport chain"/>
    <property type="evidence" value="ECO:0007669"/>
    <property type="project" value="InterPro"/>
</dbReference>
<dbReference type="RefSeq" id="WP_182706692.1">
    <property type="nucleotide sequence ID" value="NZ_JACJII010000001.1"/>
</dbReference>
<sequence length="433" mass="47715">MAVDLARLQFAITTSLHFLFVILTLGLGPLVAIMETRFALTGKPVFERMTRFWGQIYVINYVLGILVGLSLEFQFGMNWSGLTHFAGDVFGTSLAMETLVAFFVESTFLGIWIFGWGKLPRAVHAAVFWVVVLTAYTSVFWILTANGFLQHPVGHRVQGDHLELVDYGALLTNEAATSAIMHIIPVVLATAGFFVAGVSAWHFRRGTEDVEFFRRSMKLGLVVAGVAGFFVAATGYSQLDVVQKIQPIKWALLWGEDSGTGPTLEQLQAQAVARYGPGDYTPPEWVAPTFKVMTYIGSFLFEYLFWLPLVMAIKTWVERRPLLLRLLVWIIPIPFVAAIAGWLVREVGRQPWLVYGYLRTEDGASPVGTASVLTSLILFSVLFVALAVVDYLLIARLARSGPDAAVLGGTLPVTEPVAEGEADRPGDGRLLRL</sequence>
<keyword evidence="10 12" id="KW-0408">Iron</keyword>
<dbReference type="GO" id="GO:0016682">
    <property type="term" value="F:oxidoreductase activity, acting on diphenols and related substances as donors, oxygen as acceptor"/>
    <property type="evidence" value="ECO:0007669"/>
    <property type="project" value="TreeGrafter"/>
</dbReference>
<evidence type="ECO:0000256" key="11">
    <source>
        <dbReference type="ARBA" id="ARBA00023136"/>
    </source>
</evidence>
<feature type="transmembrane region" description="Helical" evidence="12">
    <location>
        <begin position="322"/>
        <end position="344"/>
    </location>
</feature>
<comment type="caution">
    <text evidence="13">The sequence shown here is derived from an EMBL/GenBank/DDBJ whole genome shotgun (WGS) entry which is preliminary data.</text>
</comment>
<feature type="transmembrane region" description="Helical" evidence="12">
    <location>
        <begin position="179"/>
        <end position="198"/>
    </location>
</feature>
<evidence type="ECO:0000256" key="4">
    <source>
        <dbReference type="ARBA" id="ARBA00022475"/>
    </source>
</evidence>
<evidence type="ECO:0000256" key="6">
    <source>
        <dbReference type="ARBA" id="ARBA00022692"/>
    </source>
</evidence>
<dbReference type="GO" id="GO:0020037">
    <property type="term" value="F:heme binding"/>
    <property type="evidence" value="ECO:0007669"/>
    <property type="project" value="TreeGrafter"/>
</dbReference>
<dbReference type="GO" id="GO:0046872">
    <property type="term" value="F:metal ion binding"/>
    <property type="evidence" value="ECO:0007669"/>
    <property type="project" value="UniProtKB-UniRule"/>
</dbReference>
<feature type="transmembrane region" description="Helical" evidence="12">
    <location>
        <begin position="52"/>
        <end position="71"/>
    </location>
</feature>
<keyword evidence="5 12" id="KW-0349">Heme</keyword>
<dbReference type="PIRSF" id="PIRSF006446">
    <property type="entry name" value="Cyt_quinol_oxidase_1"/>
    <property type="match status" value="1"/>
</dbReference>
<feature type="transmembrane region" description="Helical" evidence="12">
    <location>
        <begin position="219"/>
        <end position="239"/>
    </location>
</feature>
<dbReference type="EMBL" id="JACJII010000001">
    <property type="protein sequence ID" value="MBA9005530.1"/>
    <property type="molecule type" value="Genomic_DNA"/>
</dbReference>
<proteinExistence type="inferred from homology"/>
<keyword evidence="9 12" id="KW-1133">Transmembrane helix</keyword>
<evidence type="ECO:0000256" key="8">
    <source>
        <dbReference type="ARBA" id="ARBA00022982"/>
    </source>
</evidence>
<evidence type="ECO:0000256" key="2">
    <source>
        <dbReference type="ARBA" id="ARBA00009819"/>
    </source>
</evidence>
<dbReference type="GO" id="GO:0009055">
    <property type="term" value="F:electron transfer activity"/>
    <property type="evidence" value="ECO:0007669"/>
    <property type="project" value="UniProtKB-UniRule"/>
</dbReference>
<feature type="transmembrane region" description="Helical" evidence="12">
    <location>
        <begin position="364"/>
        <end position="389"/>
    </location>
</feature>
<dbReference type="InterPro" id="IPR002585">
    <property type="entry name" value="Cyt-d_ubiquinol_oxidase_su_1"/>
</dbReference>
<gene>
    <name evidence="13" type="ORF">HNR21_004412</name>
</gene>
<evidence type="ECO:0000256" key="3">
    <source>
        <dbReference type="ARBA" id="ARBA00022448"/>
    </source>
</evidence>
<keyword evidence="11 12" id="KW-0472">Membrane</keyword>
<dbReference type="Proteomes" id="UP000539313">
    <property type="component" value="Unassembled WGS sequence"/>
</dbReference>
<keyword evidence="6 12" id="KW-0812">Transmembrane</keyword>
<protein>
    <submittedName>
        <fullName evidence="13">Cytochrome d ubiquinol oxidase subunit I</fullName>
        <ecNumber evidence="13">1.10.3.-</ecNumber>
    </submittedName>
</protein>
<evidence type="ECO:0000256" key="12">
    <source>
        <dbReference type="PIRNR" id="PIRNR006446"/>
    </source>
</evidence>